<dbReference type="GO" id="GO:0051082">
    <property type="term" value="F:unfolded protein binding"/>
    <property type="evidence" value="ECO:0007669"/>
    <property type="project" value="TreeGrafter"/>
</dbReference>
<feature type="region of interest" description="Disordered" evidence="4">
    <location>
        <begin position="116"/>
        <end position="145"/>
    </location>
</feature>
<dbReference type="PANTHER" id="PTHR12356:SF3">
    <property type="entry name" value="NUCLEAR MIGRATION PROTEIN NUDC"/>
    <property type="match status" value="1"/>
</dbReference>
<dbReference type="EMBL" id="JABWDY010013151">
    <property type="protein sequence ID" value="KAF5198524.1"/>
    <property type="molecule type" value="Genomic_DNA"/>
</dbReference>
<dbReference type="Proteomes" id="UP000554482">
    <property type="component" value="Unassembled WGS sequence"/>
</dbReference>
<organism evidence="6 7">
    <name type="scientific">Thalictrum thalictroides</name>
    <name type="common">Rue-anemone</name>
    <name type="synonym">Anemone thalictroides</name>
    <dbReference type="NCBI Taxonomy" id="46969"/>
    <lineage>
        <taxon>Eukaryota</taxon>
        <taxon>Viridiplantae</taxon>
        <taxon>Streptophyta</taxon>
        <taxon>Embryophyta</taxon>
        <taxon>Tracheophyta</taxon>
        <taxon>Spermatophyta</taxon>
        <taxon>Magnoliopsida</taxon>
        <taxon>Ranunculales</taxon>
        <taxon>Ranunculaceae</taxon>
        <taxon>Thalictroideae</taxon>
        <taxon>Thalictrum</taxon>
    </lineage>
</organism>
<dbReference type="InterPro" id="IPR007052">
    <property type="entry name" value="CS_dom"/>
</dbReference>
<evidence type="ECO:0000256" key="4">
    <source>
        <dbReference type="SAM" id="MobiDB-lite"/>
    </source>
</evidence>
<evidence type="ECO:0000256" key="1">
    <source>
        <dbReference type="ARBA" id="ARBA00004463"/>
    </source>
</evidence>
<dbReference type="PANTHER" id="PTHR12356">
    <property type="entry name" value="NUCLEAR MOVEMENT PROTEIN NUDC"/>
    <property type="match status" value="1"/>
</dbReference>
<dbReference type="GO" id="GO:0006457">
    <property type="term" value="P:protein folding"/>
    <property type="evidence" value="ECO:0007669"/>
    <property type="project" value="TreeGrafter"/>
</dbReference>
<accession>A0A7J6WMD3</accession>
<dbReference type="Gene3D" id="2.60.40.790">
    <property type="match status" value="1"/>
</dbReference>
<keyword evidence="2" id="KW-0963">Cytoplasm</keyword>
<dbReference type="SUPFAM" id="SSF49764">
    <property type="entry name" value="HSP20-like chaperones"/>
    <property type="match status" value="1"/>
</dbReference>
<feature type="region of interest" description="Disordered" evidence="4">
    <location>
        <begin position="245"/>
        <end position="266"/>
    </location>
</feature>
<dbReference type="CDD" id="cd06467">
    <property type="entry name" value="p23_NUDC_like"/>
    <property type="match status" value="1"/>
</dbReference>
<keyword evidence="7" id="KW-1185">Reference proteome</keyword>
<sequence>MAIISDFQEEKQDKKLLNSTSTDEIVVDGPYDEVLKPILDEKTPLSVVETVFDFLKRKSDLFKDENLDKKVLRLVSDAKKDIEASKKKAIERGFKDANKPEKRLKEAEVVTPVVDKKNVQTSEETSEVAKEDESSKEEEKKNVLAPNKGNGLDFEKYSWTQTLHEATINVPLPFGTKSRFVVCDLKKDRVTIGLKGQPPIIDGELFDSIKVNDCFWSIEDQSMLTVLLTKQKQMEWWKYLVKGEPQVDTQKTEPEPSKLSDLDPETRKTVEKMMFDQQRKQMGLPTSDEMEKEDMLKKLMAQHPGMDFSRANMA</sequence>
<name>A0A7J6WMD3_THATH</name>
<dbReference type="InterPro" id="IPR008978">
    <property type="entry name" value="HSP20-like_chaperone"/>
</dbReference>
<evidence type="ECO:0000256" key="3">
    <source>
        <dbReference type="ARBA" id="ARBA00053226"/>
    </source>
</evidence>
<dbReference type="FunFam" id="2.60.40.790:FF:000001">
    <property type="entry name" value="Nuclear migration protein nudC"/>
    <property type="match status" value="1"/>
</dbReference>
<evidence type="ECO:0000259" key="5">
    <source>
        <dbReference type="PROSITE" id="PS51203"/>
    </source>
</evidence>
<dbReference type="Pfam" id="PF04969">
    <property type="entry name" value="CS"/>
    <property type="match status" value="1"/>
</dbReference>
<dbReference type="GO" id="GO:0005737">
    <property type="term" value="C:cytoplasm"/>
    <property type="evidence" value="ECO:0007669"/>
    <property type="project" value="TreeGrafter"/>
</dbReference>
<dbReference type="AlphaFoldDB" id="A0A7J6WMD3"/>
<dbReference type="InterPro" id="IPR037898">
    <property type="entry name" value="NudC_fam"/>
</dbReference>
<evidence type="ECO:0000256" key="2">
    <source>
        <dbReference type="ARBA" id="ARBA00022490"/>
    </source>
</evidence>
<proteinExistence type="predicted"/>
<dbReference type="PROSITE" id="PS51203">
    <property type="entry name" value="CS"/>
    <property type="match status" value="1"/>
</dbReference>
<comment type="caution">
    <text evidence="6">The sequence shown here is derived from an EMBL/GenBank/DDBJ whole genome shotgun (WGS) entry which is preliminary data.</text>
</comment>
<reference evidence="6 7" key="1">
    <citation type="submission" date="2020-06" db="EMBL/GenBank/DDBJ databases">
        <title>Transcriptomic and genomic resources for Thalictrum thalictroides and T. hernandezii: Facilitating candidate gene discovery in an emerging model plant lineage.</title>
        <authorList>
            <person name="Arias T."/>
            <person name="Riano-Pachon D.M."/>
            <person name="Di Stilio V.S."/>
        </authorList>
    </citation>
    <scope>NUCLEOTIDE SEQUENCE [LARGE SCALE GENOMIC DNA]</scope>
    <source>
        <strain evidence="7">cv. WT478/WT964</strain>
        <tissue evidence="6">Leaves</tissue>
    </source>
</reference>
<gene>
    <name evidence="6" type="ORF">FRX31_011889</name>
</gene>
<evidence type="ECO:0000313" key="7">
    <source>
        <dbReference type="Proteomes" id="UP000554482"/>
    </source>
</evidence>
<feature type="compositionally biased region" description="Basic and acidic residues" evidence="4">
    <location>
        <begin position="250"/>
        <end position="266"/>
    </location>
</feature>
<feature type="domain" description="CS" evidence="5">
    <location>
        <begin position="152"/>
        <end position="241"/>
    </location>
</feature>
<evidence type="ECO:0000313" key="6">
    <source>
        <dbReference type="EMBL" id="KAF5198524.1"/>
    </source>
</evidence>
<feature type="compositionally biased region" description="Basic and acidic residues" evidence="4">
    <location>
        <begin position="127"/>
        <end position="142"/>
    </location>
</feature>
<protein>
    <submittedName>
        <fullName evidence="6">Nuclear migration protein nudc</fullName>
    </submittedName>
</protein>
<comment type="function">
    <text evidence="3">Small heat shock protein required for the establishment of auxin gradients and for patterning of the apical domain of the embryo. Involved in the specification of the cotyledon primordia. Also required for normal inflorescence and floral meristem function, normal developmental patterning and thermotolerance. Acts as a molecular chaperone.</text>
</comment>
<dbReference type="OrthoDB" id="416217at2759"/>
<comment type="subcellular location">
    <subcellularLocation>
        <location evidence="1">Cytoplasmic granule</location>
    </subcellularLocation>
</comment>